<gene>
    <name evidence="1" type="ORF">DPEC_G00338100</name>
</gene>
<evidence type="ECO:0000313" key="2">
    <source>
        <dbReference type="Proteomes" id="UP001157502"/>
    </source>
</evidence>
<dbReference type="Proteomes" id="UP001157502">
    <property type="component" value="Chromosome 34"/>
</dbReference>
<keyword evidence="2" id="KW-1185">Reference proteome</keyword>
<evidence type="ECO:0000313" key="1">
    <source>
        <dbReference type="EMBL" id="KAJ7986260.1"/>
    </source>
</evidence>
<accession>A0ACC2F4F5</accession>
<comment type="caution">
    <text evidence="1">The sequence shown here is derived from an EMBL/GenBank/DDBJ whole genome shotgun (WGS) entry which is preliminary data.</text>
</comment>
<sequence>MTAPDSSFQYRALFEYKRERDDDISFQPGDILTVPKSSLKDYQEGDEYCPRGWLHGTNERSKEKGDFPGTFVEYAGLMRHGLPAVKPRARPMPPTTGGTQGLVDPGPPHSGATVAGGECGDTGYVTLTLTLRCSDVLVFYCRSCIQELCGFSCCVGHEQYP</sequence>
<name>A0ACC2F4F5_DALPE</name>
<reference evidence="1" key="1">
    <citation type="submission" date="2021-05" db="EMBL/GenBank/DDBJ databases">
        <authorList>
            <person name="Pan Q."/>
            <person name="Jouanno E."/>
            <person name="Zahm M."/>
            <person name="Klopp C."/>
            <person name="Cabau C."/>
            <person name="Louis A."/>
            <person name="Berthelot C."/>
            <person name="Parey E."/>
            <person name="Roest Crollius H."/>
            <person name="Montfort J."/>
            <person name="Robinson-Rechavi M."/>
            <person name="Bouchez O."/>
            <person name="Lampietro C."/>
            <person name="Lopez Roques C."/>
            <person name="Donnadieu C."/>
            <person name="Postlethwait J."/>
            <person name="Bobe J."/>
            <person name="Dillon D."/>
            <person name="Chandos A."/>
            <person name="von Hippel F."/>
            <person name="Guiguen Y."/>
        </authorList>
    </citation>
    <scope>NUCLEOTIDE SEQUENCE</scope>
    <source>
        <strain evidence="1">YG-Jan2019</strain>
    </source>
</reference>
<dbReference type="EMBL" id="CM055761">
    <property type="protein sequence ID" value="KAJ7986260.1"/>
    <property type="molecule type" value="Genomic_DNA"/>
</dbReference>
<organism evidence="1 2">
    <name type="scientific">Dallia pectoralis</name>
    <name type="common">Alaska blackfish</name>
    <dbReference type="NCBI Taxonomy" id="75939"/>
    <lineage>
        <taxon>Eukaryota</taxon>
        <taxon>Metazoa</taxon>
        <taxon>Chordata</taxon>
        <taxon>Craniata</taxon>
        <taxon>Vertebrata</taxon>
        <taxon>Euteleostomi</taxon>
        <taxon>Actinopterygii</taxon>
        <taxon>Neopterygii</taxon>
        <taxon>Teleostei</taxon>
        <taxon>Protacanthopterygii</taxon>
        <taxon>Esociformes</taxon>
        <taxon>Umbridae</taxon>
        <taxon>Dallia</taxon>
    </lineage>
</organism>
<protein>
    <submittedName>
        <fullName evidence="1">Uncharacterized protein</fullName>
    </submittedName>
</protein>
<proteinExistence type="predicted"/>